<organism evidence="4 5">
    <name type="scientific">Ameiurus melas</name>
    <name type="common">Black bullhead</name>
    <name type="synonym">Silurus melas</name>
    <dbReference type="NCBI Taxonomy" id="219545"/>
    <lineage>
        <taxon>Eukaryota</taxon>
        <taxon>Metazoa</taxon>
        <taxon>Chordata</taxon>
        <taxon>Craniata</taxon>
        <taxon>Vertebrata</taxon>
        <taxon>Euteleostomi</taxon>
        <taxon>Actinopterygii</taxon>
        <taxon>Neopterygii</taxon>
        <taxon>Teleostei</taxon>
        <taxon>Ostariophysi</taxon>
        <taxon>Siluriformes</taxon>
        <taxon>Ictaluridae</taxon>
        <taxon>Ameiurus</taxon>
    </lineage>
</organism>
<dbReference type="GO" id="GO:0002891">
    <property type="term" value="P:positive regulation of immunoglobulin mediated immune response"/>
    <property type="evidence" value="ECO:0007669"/>
    <property type="project" value="TreeGrafter"/>
</dbReference>
<evidence type="ECO:0000256" key="2">
    <source>
        <dbReference type="SAM" id="Phobius"/>
    </source>
</evidence>
<evidence type="ECO:0000256" key="3">
    <source>
        <dbReference type="SAM" id="SignalP"/>
    </source>
</evidence>
<name>A0A7J6B2B9_AMEME</name>
<accession>A0A7J6B2B9</accession>
<evidence type="ECO:0008006" key="6">
    <source>
        <dbReference type="Google" id="ProtNLM"/>
    </source>
</evidence>
<protein>
    <recommendedName>
        <fullName evidence="6">Ig-like domain-containing protein</fullName>
    </recommendedName>
</protein>
<dbReference type="EMBL" id="JAAGNN010000005">
    <property type="protein sequence ID" value="KAF4089244.1"/>
    <property type="molecule type" value="Genomic_DNA"/>
</dbReference>
<dbReference type="Gene3D" id="2.60.40.10">
    <property type="entry name" value="Immunoglobulins"/>
    <property type="match status" value="1"/>
</dbReference>
<evidence type="ECO:0000313" key="4">
    <source>
        <dbReference type="EMBL" id="KAF4089244.1"/>
    </source>
</evidence>
<gene>
    <name evidence="4" type="ORF">AMELA_G00064300</name>
</gene>
<keyword evidence="3" id="KW-0732">Signal</keyword>
<keyword evidence="2" id="KW-0472">Membrane</keyword>
<dbReference type="PANTHER" id="PTHR47011:SF1">
    <property type="entry name" value="CD226 ANTIGEN"/>
    <property type="match status" value="1"/>
</dbReference>
<dbReference type="AlphaFoldDB" id="A0A7J6B2B9"/>
<evidence type="ECO:0000256" key="1">
    <source>
        <dbReference type="SAM" id="MobiDB-lite"/>
    </source>
</evidence>
<keyword evidence="2" id="KW-0812">Transmembrane</keyword>
<feature type="transmembrane region" description="Helical" evidence="2">
    <location>
        <begin position="151"/>
        <end position="175"/>
    </location>
</feature>
<keyword evidence="5" id="KW-1185">Reference proteome</keyword>
<dbReference type="InterPro" id="IPR042842">
    <property type="entry name" value="CD226"/>
</dbReference>
<reference evidence="4 5" key="1">
    <citation type="submission" date="2020-02" db="EMBL/GenBank/DDBJ databases">
        <title>A chromosome-scale genome assembly of the black bullhead catfish (Ameiurus melas).</title>
        <authorList>
            <person name="Wen M."/>
            <person name="Zham M."/>
            <person name="Cabau C."/>
            <person name="Klopp C."/>
            <person name="Donnadieu C."/>
            <person name="Roques C."/>
            <person name="Bouchez O."/>
            <person name="Lampietro C."/>
            <person name="Jouanno E."/>
            <person name="Herpin A."/>
            <person name="Louis A."/>
            <person name="Berthelot C."/>
            <person name="Parey E."/>
            <person name="Roest-Crollius H."/>
            <person name="Braasch I."/>
            <person name="Postlethwait J."/>
            <person name="Robinson-Rechavi M."/>
            <person name="Echchiki A."/>
            <person name="Begum T."/>
            <person name="Montfort J."/>
            <person name="Schartl M."/>
            <person name="Bobe J."/>
            <person name="Guiguen Y."/>
        </authorList>
    </citation>
    <scope>NUCLEOTIDE SEQUENCE [LARGE SCALE GENOMIC DNA]</scope>
    <source>
        <strain evidence="4">M_S1</strain>
        <tissue evidence="4">Blood</tissue>
    </source>
</reference>
<dbReference type="GO" id="GO:0050839">
    <property type="term" value="F:cell adhesion molecule binding"/>
    <property type="evidence" value="ECO:0007669"/>
    <property type="project" value="TreeGrafter"/>
</dbReference>
<feature type="signal peptide" evidence="3">
    <location>
        <begin position="1"/>
        <end position="22"/>
    </location>
</feature>
<feature type="region of interest" description="Disordered" evidence="1">
    <location>
        <begin position="266"/>
        <end position="293"/>
    </location>
</feature>
<dbReference type="InterPro" id="IPR013783">
    <property type="entry name" value="Ig-like_fold"/>
</dbReference>
<evidence type="ECO:0000313" key="5">
    <source>
        <dbReference type="Proteomes" id="UP000593565"/>
    </source>
</evidence>
<dbReference type="GO" id="GO:0009897">
    <property type="term" value="C:external side of plasma membrane"/>
    <property type="evidence" value="ECO:0007669"/>
    <property type="project" value="TreeGrafter"/>
</dbReference>
<dbReference type="GO" id="GO:0002729">
    <property type="term" value="P:positive regulation of natural killer cell cytokine production"/>
    <property type="evidence" value="ECO:0007669"/>
    <property type="project" value="InterPro"/>
</dbReference>
<dbReference type="PANTHER" id="PTHR47011">
    <property type="entry name" value="CD226 ANTIGEN"/>
    <property type="match status" value="1"/>
</dbReference>
<feature type="chain" id="PRO_5029691848" description="Ig-like domain-containing protein" evidence="3">
    <location>
        <begin position="23"/>
        <end position="293"/>
    </location>
</feature>
<comment type="caution">
    <text evidence="4">The sequence shown here is derived from an EMBL/GenBank/DDBJ whole genome shotgun (WGS) entry which is preliminary data.</text>
</comment>
<keyword evidence="2" id="KW-1133">Transmembrane helix</keyword>
<proteinExistence type="predicted"/>
<dbReference type="Proteomes" id="UP000593565">
    <property type="component" value="Unassembled WGS sequence"/>
</dbReference>
<sequence>MIKNSLCVFFIVSFLQTGISNSRISISLSQEGDDIILTCVLAGNESLTQVNWEMVQGSNHTKLGIFHPSQGIHIFSEYADKVKIRGQQTPLISSDISLQKETLNESVLICCQVVTFPSGILKQCMDISDTVIKSVLISSAEPHEAGRKQSFLGQFGALTLGCILSLLFLTIPIYMCKRCFCRRRQVLEIQHVHTDPSTFTEMYTAQEAHEVHHTPSLSSFDPTKLYAKIKEDLYYGRLWKAYQGRTRVSAQQCLTGSRQIYYRLGENPLPQSDQEHRPKIPDAVTRSSPVSSI</sequence>